<gene>
    <name evidence="1" type="ORF">BSAL_37465</name>
</gene>
<dbReference type="AlphaFoldDB" id="A0A0S4JQK3"/>
<name>A0A0S4JQK3_BODSA</name>
<dbReference type="EMBL" id="CYKH01002042">
    <property type="protein sequence ID" value="CUG92471.1"/>
    <property type="molecule type" value="Genomic_DNA"/>
</dbReference>
<reference evidence="2" key="1">
    <citation type="submission" date="2015-09" db="EMBL/GenBank/DDBJ databases">
        <authorList>
            <consortium name="Pathogen Informatics"/>
        </authorList>
    </citation>
    <scope>NUCLEOTIDE SEQUENCE [LARGE SCALE GENOMIC DNA]</scope>
    <source>
        <strain evidence="2">Lake Konstanz</strain>
    </source>
</reference>
<sequence>MPTDMETLVTIVCVGSLYDLRASAVQFCKLCFPSSAYSSRDRGHREEWCDGLRGCDGVLRSRNKLHVKLRFIPSEKLDC</sequence>
<proteinExistence type="predicted"/>
<dbReference type="Proteomes" id="UP000051952">
    <property type="component" value="Unassembled WGS sequence"/>
</dbReference>
<evidence type="ECO:0000313" key="2">
    <source>
        <dbReference type="Proteomes" id="UP000051952"/>
    </source>
</evidence>
<accession>A0A0S4JQK3</accession>
<evidence type="ECO:0000313" key="1">
    <source>
        <dbReference type="EMBL" id="CUG92471.1"/>
    </source>
</evidence>
<keyword evidence="2" id="KW-1185">Reference proteome</keyword>
<dbReference type="VEuPathDB" id="TriTrypDB:BSAL_37465"/>
<protein>
    <submittedName>
        <fullName evidence="1">Uncharacterized protein</fullName>
    </submittedName>
</protein>
<organism evidence="1 2">
    <name type="scientific">Bodo saltans</name>
    <name type="common">Flagellated protozoan</name>
    <dbReference type="NCBI Taxonomy" id="75058"/>
    <lineage>
        <taxon>Eukaryota</taxon>
        <taxon>Discoba</taxon>
        <taxon>Euglenozoa</taxon>
        <taxon>Kinetoplastea</taxon>
        <taxon>Metakinetoplastina</taxon>
        <taxon>Eubodonida</taxon>
        <taxon>Bodonidae</taxon>
        <taxon>Bodo</taxon>
    </lineage>
</organism>
<feature type="non-terminal residue" evidence="1">
    <location>
        <position position="79"/>
    </location>
</feature>